<dbReference type="InterPro" id="IPR009057">
    <property type="entry name" value="Homeodomain-like_sf"/>
</dbReference>
<dbReference type="InterPro" id="IPR036271">
    <property type="entry name" value="Tet_transcr_reg_TetR-rel_C_sf"/>
</dbReference>
<gene>
    <name evidence="3" type="ORF">MGWOODY_Tha2069</name>
</gene>
<accession>A0A160T9Y2</accession>
<dbReference type="PANTHER" id="PTHR30055">
    <property type="entry name" value="HTH-TYPE TRANSCRIPTIONAL REGULATOR RUTR"/>
    <property type="match status" value="1"/>
</dbReference>
<reference evidence="3" key="1">
    <citation type="submission" date="2015-10" db="EMBL/GenBank/DDBJ databases">
        <authorList>
            <person name="Gilbert D.G."/>
        </authorList>
    </citation>
    <scope>NUCLEOTIDE SEQUENCE</scope>
</reference>
<dbReference type="PRINTS" id="PR00455">
    <property type="entry name" value="HTHTETR"/>
</dbReference>
<evidence type="ECO:0000313" key="3">
    <source>
        <dbReference type="EMBL" id="CUS40353.1"/>
    </source>
</evidence>
<dbReference type="AlphaFoldDB" id="A0A160T9Y2"/>
<name>A0A160T9Y2_9ZZZZ</name>
<dbReference type="InterPro" id="IPR041586">
    <property type="entry name" value="PsrA_TetR_C"/>
</dbReference>
<dbReference type="PROSITE" id="PS01081">
    <property type="entry name" value="HTH_TETR_1"/>
    <property type="match status" value="1"/>
</dbReference>
<dbReference type="SUPFAM" id="SSF46689">
    <property type="entry name" value="Homeodomain-like"/>
    <property type="match status" value="1"/>
</dbReference>
<organism evidence="3">
    <name type="scientific">hydrothermal vent metagenome</name>
    <dbReference type="NCBI Taxonomy" id="652676"/>
    <lineage>
        <taxon>unclassified sequences</taxon>
        <taxon>metagenomes</taxon>
        <taxon>ecological metagenomes</taxon>
    </lineage>
</organism>
<dbReference type="Pfam" id="PF00440">
    <property type="entry name" value="TetR_N"/>
    <property type="match status" value="1"/>
</dbReference>
<dbReference type="PROSITE" id="PS50977">
    <property type="entry name" value="HTH_TETR_2"/>
    <property type="match status" value="1"/>
</dbReference>
<proteinExistence type="predicted"/>
<dbReference type="InterPro" id="IPR050109">
    <property type="entry name" value="HTH-type_TetR-like_transc_reg"/>
</dbReference>
<dbReference type="InterPro" id="IPR001647">
    <property type="entry name" value="HTH_TetR"/>
</dbReference>
<dbReference type="EMBL" id="CZQC01000011">
    <property type="protein sequence ID" value="CUS40353.1"/>
    <property type="molecule type" value="Genomic_DNA"/>
</dbReference>
<keyword evidence="1" id="KW-0238">DNA-binding</keyword>
<protein>
    <submittedName>
        <fullName evidence="3">Predicted transcriptional regulator for fatty acid degradation FadQ, TetR family</fullName>
    </submittedName>
</protein>
<evidence type="ECO:0000259" key="2">
    <source>
        <dbReference type="PROSITE" id="PS50977"/>
    </source>
</evidence>
<dbReference type="GO" id="GO:0000976">
    <property type="term" value="F:transcription cis-regulatory region binding"/>
    <property type="evidence" value="ECO:0007669"/>
    <property type="project" value="TreeGrafter"/>
</dbReference>
<dbReference type="SUPFAM" id="SSF48498">
    <property type="entry name" value="Tetracyclin repressor-like, C-terminal domain"/>
    <property type="match status" value="1"/>
</dbReference>
<dbReference type="PANTHER" id="PTHR30055:SF235">
    <property type="entry name" value="TRANSCRIPTIONAL REGULATORY PROTEIN"/>
    <property type="match status" value="1"/>
</dbReference>
<dbReference type="Gene3D" id="1.10.357.10">
    <property type="entry name" value="Tetracycline Repressor, domain 2"/>
    <property type="match status" value="1"/>
</dbReference>
<feature type="domain" description="HTH tetR-type" evidence="2">
    <location>
        <begin position="4"/>
        <end position="64"/>
    </location>
</feature>
<sequence>MAQKDTAKCILDAAEELFSERGFAETSLRNITTKAGVNLAAVNYHFGSKKSLIQAVFARFLTPFSENLAEALEAYKSRQADDGIELHGLLVLLSGVALRSGGTRPQRLDIFMRLLGLAYTQGQGHLRKFLKSEYGPVFQQYMALVTAATPELSDADRFWRIHFMLGATMFTLSGVDSLTAMAEHDLGEPTNVAQVVDQLLPFLGAGLKAPALKKSV</sequence>
<dbReference type="InterPro" id="IPR023772">
    <property type="entry name" value="DNA-bd_HTH_TetR-type_CS"/>
</dbReference>
<dbReference type="GO" id="GO:0003700">
    <property type="term" value="F:DNA-binding transcription factor activity"/>
    <property type="evidence" value="ECO:0007669"/>
    <property type="project" value="TreeGrafter"/>
</dbReference>
<evidence type="ECO:0000256" key="1">
    <source>
        <dbReference type="ARBA" id="ARBA00023125"/>
    </source>
</evidence>
<dbReference type="Pfam" id="PF17939">
    <property type="entry name" value="TetR_C_30"/>
    <property type="match status" value="1"/>
</dbReference>